<reference evidence="2 3" key="1">
    <citation type="submission" date="2024-01" db="EMBL/GenBank/DDBJ databases">
        <title>Complete genome of Cladobotryum mycophilum ATHUM6906.</title>
        <authorList>
            <person name="Christinaki A.C."/>
            <person name="Myridakis A.I."/>
            <person name="Kouvelis V.N."/>
        </authorList>
    </citation>
    <scope>NUCLEOTIDE SEQUENCE [LARGE SCALE GENOMIC DNA]</scope>
    <source>
        <strain evidence="2 3">ATHUM6906</strain>
    </source>
</reference>
<name>A0ABR0SAQ6_9HYPO</name>
<comment type="caution">
    <text evidence="2">The sequence shown here is derived from an EMBL/GenBank/DDBJ whole genome shotgun (WGS) entry which is preliminary data.</text>
</comment>
<evidence type="ECO:0000313" key="2">
    <source>
        <dbReference type="EMBL" id="KAK5989249.1"/>
    </source>
</evidence>
<keyword evidence="3" id="KW-1185">Reference proteome</keyword>
<dbReference type="EMBL" id="JAVFKD010000015">
    <property type="protein sequence ID" value="KAK5989249.1"/>
    <property type="molecule type" value="Genomic_DNA"/>
</dbReference>
<sequence>MQENITSPPPYEEEVEGVPGTDTDPTPDNKSEADGVNHSMCIPLPILDEMLQVMPYQEVATLALDYRDDDLHSLELDYYCRVKKARSDGESIRKAVRIRFMTIPLETRSICGFLDAISGEMKRAREVRDRIVKASEGETLKMLKLKWDGVISNFWEDVKGLDEEYRAVLSMANVSAWDG</sequence>
<evidence type="ECO:0000256" key="1">
    <source>
        <dbReference type="SAM" id="MobiDB-lite"/>
    </source>
</evidence>
<organism evidence="2 3">
    <name type="scientific">Cladobotryum mycophilum</name>
    <dbReference type="NCBI Taxonomy" id="491253"/>
    <lineage>
        <taxon>Eukaryota</taxon>
        <taxon>Fungi</taxon>
        <taxon>Dikarya</taxon>
        <taxon>Ascomycota</taxon>
        <taxon>Pezizomycotina</taxon>
        <taxon>Sordariomycetes</taxon>
        <taxon>Hypocreomycetidae</taxon>
        <taxon>Hypocreales</taxon>
        <taxon>Hypocreaceae</taxon>
        <taxon>Cladobotryum</taxon>
    </lineage>
</organism>
<proteinExistence type="predicted"/>
<protein>
    <submittedName>
        <fullName evidence="2">Uncharacterized protein</fullName>
    </submittedName>
</protein>
<gene>
    <name evidence="2" type="ORF">PT974_10755</name>
</gene>
<accession>A0ABR0SAQ6</accession>
<feature type="region of interest" description="Disordered" evidence="1">
    <location>
        <begin position="1"/>
        <end position="36"/>
    </location>
</feature>
<evidence type="ECO:0000313" key="3">
    <source>
        <dbReference type="Proteomes" id="UP001338125"/>
    </source>
</evidence>
<dbReference type="Proteomes" id="UP001338125">
    <property type="component" value="Unassembled WGS sequence"/>
</dbReference>